<keyword evidence="7" id="KW-1185">Reference proteome</keyword>
<evidence type="ECO:0000256" key="2">
    <source>
        <dbReference type="ARBA" id="ARBA00022692"/>
    </source>
</evidence>
<comment type="subcellular location">
    <subcellularLocation>
        <location evidence="1">Endomembrane system</location>
        <topology evidence="1">Multi-pass membrane protein</topology>
    </subcellularLocation>
</comment>
<accession>A0A846MQH7</accession>
<dbReference type="EMBL" id="JAASRN010000002">
    <property type="protein sequence ID" value="NIK73681.1"/>
    <property type="molecule type" value="Genomic_DNA"/>
</dbReference>
<feature type="transmembrane region" description="Helical" evidence="5">
    <location>
        <begin position="28"/>
        <end position="49"/>
    </location>
</feature>
<name>A0A846MQH7_9BACT</name>
<keyword evidence="2 5" id="KW-0812">Transmembrane</keyword>
<dbReference type="PANTHER" id="PTHR31851">
    <property type="entry name" value="FE(2+)/MN(2+) TRANSPORTER PCL1"/>
    <property type="match status" value="1"/>
</dbReference>
<organism evidence="6 7">
    <name type="scientific">Thermonema lapsum</name>
    <dbReference type="NCBI Taxonomy" id="28195"/>
    <lineage>
        <taxon>Bacteria</taxon>
        <taxon>Pseudomonadati</taxon>
        <taxon>Bacteroidota</taxon>
        <taxon>Cytophagia</taxon>
        <taxon>Cytophagales</taxon>
        <taxon>Thermonemataceae</taxon>
        <taxon>Thermonema</taxon>
    </lineage>
</organism>
<sequence length="246" mass="27361">MVNDSSKHVESQLHRSEGSQWRNYIAEFVYGGIDGSITTFAVVAGAAGAHLDSPIVIILGLANLIADGFSMSVGAYLAAKTEQEEYKKHESIEYWEIEHLPEREKEEVREIYRQKGFEEPLLSQVVEVITANKKRWVDVMMKEELGMVKDERSPFALGLSTFIAFLLVGSIPLLVYLWDWLVGDTSLPLFPVSCVATGIAFVVVGYMKAYVNHSSKLKAIAETLLLGTSAAVLSYIVGHYLEKWLA</sequence>
<dbReference type="AlphaFoldDB" id="A0A846MQH7"/>
<dbReference type="GO" id="GO:0030026">
    <property type="term" value="P:intracellular manganese ion homeostasis"/>
    <property type="evidence" value="ECO:0007669"/>
    <property type="project" value="InterPro"/>
</dbReference>
<evidence type="ECO:0000313" key="7">
    <source>
        <dbReference type="Proteomes" id="UP000537126"/>
    </source>
</evidence>
<dbReference type="GO" id="GO:0012505">
    <property type="term" value="C:endomembrane system"/>
    <property type="evidence" value="ECO:0007669"/>
    <property type="project" value="UniProtKB-SubCell"/>
</dbReference>
<evidence type="ECO:0000313" key="6">
    <source>
        <dbReference type="EMBL" id="NIK73681.1"/>
    </source>
</evidence>
<feature type="transmembrane region" description="Helical" evidence="5">
    <location>
        <begin position="219"/>
        <end position="241"/>
    </location>
</feature>
<keyword evidence="4 5" id="KW-0472">Membrane</keyword>
<feature type="transmembrane region" description="Helical" evidence="5">
    <location>
        <begin position="55"/>
        <end position="79"/>
    </location>
</feature>
<protein>
    <submittedName>
        <fullName evidence="6">VIT1/CCC1 family predicted Fe2+/Mn2+ transporter</fullName>
    </submittedName>
</protein>
<dbReference type="Proteomes" id="UP000537126">
    <property type="component" value="Unassembled WGS sequence"/>
</dbReference>
<dbReference type="InterPro" id="IPR008217">
    <property type="entry name" value="Ccc1_fam"/>
</dbReference>
<evidence type="ECO:0000256" key="3">
    <source>
        <dbReference type="ARBA" id="ARBA00022989"/>
    </source>
</evidence>
<feature type="transmembrane region" description="Helical" evidence="5">
    <location>
        <begin position="155"/>
        <end position="177"/>
    </location>
</feature>
<gene>
    <name evidence="6" type="ORF">FHS56_001194</name>
</gene>
<dbReference type="GO" id="GO:0005384">
    <property type="term" value="F:manganese ion transmembrane transporter activity"/>
    <property type="evidence" value="ECO:0007669"/>
    <property type="project" value="InterPro"/>
</dbReference>
<dbReference type="RefSeq" id="WP_166918958.1">
    <property type="nucleotide sequence ID" value="NZ_JAASRN010000002.1"/>
</dbReference>
<comment type="caution">
    <text evidence="6">The sequence shown here is derived from an EMBL/GenBank/DDBJ whole genome shotgun (WGS) entry which is preliminary data.</text>
</comment>
<evidence type="ECO:0000256" key="5">
    <source>
        <dbReference type="SAM" id="Phobius"/>
    </source>
</evidence>
<evidence type="ECO:0000256" key="4">
    <source>
        <dbReference type="ARBA" id="ARBA00023136"/>
    </source>
</evidence>
<dbReference type="Pfam" id="PF01988">
    <property type="entry name" value="VIT1"/>
    <property type="match status" value="1"/>
</dbReference>
<proteinExistence type="predicted"/>
<keyword evidence="3 5" id="KW-1133">Transmembrane helix</keyword>
<evidence type="ECO:0000256" key="1">
    <source>
        <dbReference type="ARBA" id="ARBA00004127"/>
    </source>
</evidence>
<feature type="transmembrane region" description="Helical" evidence="5">
    <location>
        <begin position="189"/>
        <end position="207"/>
    </location>
</feature>
<reference evidence="6 7" key="1">
    <citation type="submission" date="2020-03" db="EMBL/GenBank/DDBJ databases">
        <title>Genomic Encyclopedia of Type Strains, Phase IV (KMG-IV): sequencing the most valuable type-strain genomes for metagenomic binning, comparative biology and taxonomic classification.</title>
        <authorList>
            <person name="Goeker M."/>
        </authorList>
    </citation>
    <scope>NUCLEOTIDE SEQUENCE [LARGE SCALE GENOMIC DNA]</scope>
    <source>
        <strain evidence="6 7">DSM 5718</strain>
    </source>
</reference>